<comment type="caution">
    <text evidence="1">The sequence shown here is derived from an EMBL/GenBank/DDBJ whole genome shotgun (WGS) entry which is preliminary data.</text>
</comment>
<gene>
    <name evidence="1" type="ORF">HHI_10629</name>
</gene>
<dbReference type="PATRIC" id="fig|1280951.3.peg.2145"/>
<evidence type="ECO:0000313" key="2">
    <source>
        <dbReference type="Proteomes" id="UP000025061"/>
    </source>
</evidence>
<evidence type="ECO:0008006" key="3">
    <source>
        <dbReference type="Google" id="ProtNLM"/>
    </source>
</evidence>
<sequence>MAQIGTFTLKDDVWSGTIRTLTVNTRAKLVPIREKGDGAPDYRLYAGTREIGAAWNQTPADRAPWISVHLDDPVFARPLRAAFFGNEKEGTGVLVWNRPKAN</sequence>
<dbReference type="OrthoDB" id="9800788at2"/>
<dbReference type="RefSeq" id="WP_011646456.1">
    <property type="nucleotide sequence ID" value="NZ_ARYI01000008.1"/>
</dbReference>
<dbReference type="InterPro" id="IPR007948">
    <property type="entry name" value="DUF736"/>
</dbReference>
<accession>A0A059FRR5</accession>
<proteinExistence type="predicted"/>
<dbReference type="EMBL" id="ARYI01000008">
    <property type="protein sequence ID" value="KCZ93133.1"/>
    <property type="molecule type" value="Genomic_DNA"/>
</dbReference>
<organism evidence="1 2">
    <name type="scientific">Hyphomonas hirschiana VP5</name>
    <dbReference type="NCBI Taxonomy" id="1280951"/>
    <lineage>
        <taxon>Bacteria</taxon>
        <taxon>Pseudomonadati</taxon>
        <taxon>Pseudomonadota</taxon>
        <taxon>Alphaproteobacteria</taxon>
        <taxon>Hyphomonadales</taxon>
        <taxon>Hyphomonadaceae</taxon>
        <taxon>Hyphomonas</taxon>
    </lineage>
</organism>
<dbReference type="AlphaFoldDB" id="A0A059FRR5"/>
<evidence type="ECO:0000313" key="1">
    <source>
        <dbReference type="EMBL" id="KCZ93133.1"/>
    </source>
</evidence>
<keyword evidence="2" id="KW-1185">Reference proteome</keyword>
<reference evidence="1 2" key="1">
    <citation type="submission" date="2013-04" db="EMBL/GenBank/DDBJ databases">
        <title>Hyphomonas hirschiana VP5 Genome Sequencing.</title>
        <authorList>
            <person name="Lai Q."/>
            <person name="Shao Z."/>
        </authorList>
    </citation>
    <scope>NUCLEOTIDE SEQUENCE [LARGE SCALE GENOMIC DNA]</scope>
    <source>
        <strain evidence="1 2">VP5</strain>
    </source>
</reference>
<dbReference type="Pfam" id="PF05284">
    <property type="entry name" value="DUF736"/>
    <property type="match status" value="1"/>
</dbReference>
<dbReference type="Proteomes" id="UP000025061">
    <property type="component" value="Unassembled WGS sequence"/>
</dbReference>
<protein>
    <recommendedName>
        <fullName evidence="3">DUF736 domain-containing protein</fullName>
    </recommendedName>
</protein>
<name>A0A059FRR5_9PROT</name>